<gene>
    <name evidence="1" type="ORF">LCGC14_1370960</name>
</gene>
<protein>
    <submittedName>
        <fullName evidence="1">Uncharacterized protein</fullName>
    </submittedName>
</protein>
<accession>A0A0F9KRE5</accession>
<organism evidence="1">
    <name type="scientific">marine sediment metagenome</name>
    <dbReference type="NCBI Taxonomy" id="412755"/>
    <lineage>
        <taxon>unclassified sequences</taxon>
        <taxon>metagenomes</taxon>
        <taxon>ecological metagenomes</taxon>
    </lineage>
</organism>
<evidence type="ECO:0000313" key="1">
    <source>
        <dbReference type="EMBL" id="KKM77356.1"/>
    </source>
</evidence>
<dbReference type="EMBL" id="LAZR01008657">
    <property type="protein sequence ID" value="KKM77356.1"/>
    <property type="molecule type" value="Genomic_DNA"/>
</dbReference>
<dbReference type="AlphaFoldDB" id="A0A0F9KRE5"/>
<proteinExistence type="predicted"/>
<name>A0A0F9KRE5_9ZZZZ</name>
<reference evidence="1" key="1">
    <citation type="journal article" date="2015" name="Nature">
        <title>Complex archaea that bridge the gap between prokaryotes and eukaryotes.</title>
        <authorList>
            <person name="Spang A."/>
            <person name="Saw J.H."/>
            <person name="Jorgensen S.L."/>
            <person name="Zaremba-Niedzwiedzka K."/>
            <person name="Martijn J."/>
            <person name="Lind A.E."/>
            <person name="van Eijk R."/>
            <person name="Schleper C."/>
            <person name="Guy L."/>
            <person name="Ettema T.J."/>
        </authorList>
    </citation>
    <scope>NUCLEOTIDE SEQUENCE</scope>
</reference>
<comment type="caution">
    <text evidence="1">The sequence shown here is derived from an EMBL/GenBank/DDBJ whole genome shotgun (WGS) entry which is preliminary data.</text>
</comment>
<sequence length="120" mass="13584">MYTAYVLDGISRDLLKKRFPPKYSIFVGHHITHEFGVDKNASLPERATVSVTGYVDDGEGLEALVVRVNRTTDRPDDLTYHITWSLNDGRKPVEANDLLKRKTYTLILPIEINATPTLLD</sequence>